<keyword evidence="1" id="KW-0732">Signal</keyword>
<evidence type="ECO:0000256" key="1">
    <source>
        <dbReference type="SAM" id="SignalP"/>
    </source>
</evidence>
<protein>
    <recommendedName>
        <fullName evidence="5">NTR domain-containing protein</fullName>
    </recommendedName>
</protein>
<dbReference type="EMBL" id="WVUK01000048">
    <property type="protein sequence ID" value="KAF7495465.1"/>
    <property type="molecule type" value="Genomic_DNA"/>
</dbReference>
<feature type="chain" id="PRO_5038259598" description="NTR domain-containing protein" evidence="1">
    <location>
        <begin position="29"/>
        <end position="182"/>
    </location>
</feature>
<dbReference type="OrthoDB" id="6041373at2759"/>
<dbReference type="Gene3D" id="2.40.50.120">
    <property type="match status" value="1"/>
</dbReference>
<dbReference type="Proteomes" id="UP000070412">
    <property type="component" value="Unassembled WGS sequence"/>
</dbReference>
<feature type="signal peptide" evidence="1">
    <location>
        <begin position="1"/>
        <end position="28"/>
    </location>
</feature>
<keyword evidence="4" id="KW-1185">Reference proteome</keyword>
<proteinExistence type="predicted"/>
<organism evidence="2">
    <name type="scientific">Sarcoptes scabiei</name>
    <name type="common">Itch mite</name>
    <name type="synonym">Acarus scabiei</name>
    <dbReference type="NCBI Taxonomy" id="52283"/>
    <lineage>
        <taxon>Eukaryota</taxon>
        <taxon>Metazoa</taxon>
        <taxon>Ecdysozoa</taxon>
        <taxon>Arthropoda</taxon>
        <taxon>Chelicerata</taxon>
        <taxon>Arachnida</taxon>
        <taxon>Acari</taxon>
        <taxon>Acariformes</taxon>
        <taxon>Sarcoptiformes</taxon>
        <taxon>Astigmata</taxon>
        <taxon>Psoroptidia</taxon>
        <taxon>Sarcoptoidea</taxon>
        <taxon>Sarcoptidae</taxon>
        <taxon>Sarcoptinae</taxon>
        <taxon>Sarcoptes</taxon>
    </lineage>
</organism>
<dbReference type="SUPFAM" id="SSF50242">
    <property type="entry name" value="TIMP-like"/>
    <property type="match status" value="1"/>
</dbReference>
<reference evidence="3" key="3">
    <citation type="submission" date="2022-06" db="UniProtKB">
        <authorList>
            <consortium name="EnsemblMetazoa"/>
        </authorList>
    </citation>
    <scope>IDENTIFICATION</scope>
</reference>
<name>A0A834VGZ3_SARSC</name>
<evidence type="ECO:0000313" key="4">
    <source>
        <dbReference type="Proteomes" id="UP000070412"/>
    </source>
</evidence>
<reference evidence="4" key="1">
    <citation type="journal article" date="2020" name="PLoS Negl. Trop. Dis.">
        <title>High-quality nuclear genome for Sarcoptes scabiei-A critical resource for a neglected parasite.</title>
        <authorList>
            <person name="Korhonen P.K."/>
            <person name="Gasser R.B."/>
            <person name="Ma G."/>
            <person name="Wang T."/>
            <person name="Stroehlein A.J."/>
            <person name="Young N.D."/>
            <person name="Ang C.S."/>
            <person name="Fernando D.D."/>
            <person name="Lu H.C."/>
            <person name="Taylor S."/>
            <person name="Reynolds S.L."/>
            <person name="Mofiz E."/>
            <person name="Najaraj S.H."/>
            <person name="Gowda H."/>
            <person name="Madugundu A."/>
            <person name="Renuse S."/>
            <person name="Holt D."/>
            <person name="Pandey A."/>
            <person name="Papenfuss A.T."/>
            <person name="Fischer K."/>
        </authorList>
    </citation>
    <scope>NUCLEOTIDE SEQUENCE [LARGE SCALE GENOMIC DNA]</scope>
</reference>
<reference evidence="2" key="2">
    <citation type="submission" date="2020-01" db="EMBL/GenBank/DDBJ databases">
        <authorList>
            <person name="Korhonen P.K.K."/>
            <person name="Guangxu M.G."/>
            <person name="Wang T.W."/>
            <person name="Stroehlein A.J.S."/>
            <person name="Young N.D."/>
            <person name="Ang C.-S.A."/>
            <person name="Fernando D.W.F."/>
            <person name="Lu H.L."/>
            <person name="Taylor S.T."/>
            <person name="Ehtesham M.E.M."/>
            <person name="Najaraj S.H.N."/>
            <person name="Harsha G.H.G."/>
            <person name="Madugundu A.M."/>
            <person name="Renuse S.R."/>
            <person name="Holt D.H."/>
            <person name="Pandey A.P."/>
            <person name="Papenfuss A.P."/>
            <person name="Gasser R.B.G."/>
            <person name="Fischer K.F."/>
        </authorList>
    </citation>
    <scope>NUCLEOTIDE SEQUENCE</scope>
    <source>
        <strain evidence="2">SSS_KF_BRIS2020</strain>
    </source>
</reference>
<evidence type="ECO:0008006" key="5">
    <source>
        <dbReference type="Google" id="ProtNLM"/>
    </source>
</evidence>
<dbReference type="EnsemblMetazoa" id="SSS_7880s_mrna">
    <property type="protein sequence ID" value="KAF7495465.1"/>
    <property type="gene ID" value="SSS_7880"/>
</dbReference>
<evidence type="ECO:0000313" key="2">
    <source>
        <dbReference type="EMBL" id="KAF7495465.1"/>
    </source>
</evidence>
<sequence length="182" mass="21616">MASKLFFSLFSIGLMLLISQESFRQSEACKCNVQKLPLRCLADFVAIIRVTGTDYDKSLGGHLHWRRYDFSLLFLIFDRYFLAGFQRYRHFWTPNNPYACGVRLDVGSVYLIGARYDFYNDRLELFACTSLVRPLTREWHRRKWRIYGKMRTCLEYSEFIEKNQIKKLPAYSNATLVDDDKK</sequence>
<evidence type="ECO:0000313" key="3">
    <source>
        <dbReference type="EnsemblMetazoa" id="KAF7495465.1"/>
    </source>
</evidence>
<dbReference type="InterPro" id="IPR008993">
    <property type="entry name" value="TIMP-like_OB-fold"/>
</dbReference>
<accession>A0A834VGZ3</accession>
<gene>
    <name evidence="2" type="ORF">SSS_7880</name>
</gene>
<dbReference type="AlphaFoldDB" id="A0A834VGZ3"/>